<dbReference type="AlphaFoldDB" id="A0AA42PA57"/>
<name>A0AA42PA57_STUST</name>
<evidence type="ECO:0000313" key="2">
    <source>
        <dbReference type="Proteomes" id="UP001158500"/>
    </source>
</evidence>
<sequence>MTSPLPLIEVDEHSVASIYVSDEDQLIAVDSVDAALAHAIEDYYASRGYYVAIELA</sequence>
<proteinExistence type="predicted"/>
<reference evidence="1" key="1">
    <citation type="submission" date="2022-09" db="EMBL/GenBank/DDBJ databases">
        <title>Intensive care unit water sources are persistently colonized with multi-drug resistant bacteria and are the site of extensive horizontal gene transfer of antibiotic resistance genes.</title>
        <authorList>
            <person name="Diorio-Toth L."/>
        </authorList>
    </citation>
    <scope>NUCLEOTIDE SEQUENCE</scope>
    <source>
        <strain evidence="1">GD03947</strain>
    </source>
</reference>
<dbReference type="RefSeq" id="WP_279641439.1">
    <property type="nucleotide sequence ID" value="NZ_JAOCAE010000006.1"/>
</dbReference>
<accession>A0AA42PA57</accession>
<comment type="caution">
    <text evidence="1">The sequence shown here is derived from an EMBL/GenBank/DDBJ whole genome shotgun (WGS) entry which is preliminary data.</text>
</comment>
<dbReference type="EMBL" id="JAOCAE010000006">
    <property type="protein sequence ID" value="MDH1236527.1"/>
    <property type="molecule type" value="Genomic_DNA"/>
</dbReference>
<organism evidence="1 2">
    <name type="scientific">Stutzerimonas stutzeri</name>
    <name type="common">Pseudomonas stutzeri</name>
    <dbReference type="NCBI Taxonomy" id="316"/>
    <lineage>
        <taxon>Bacteria</taxon>
        <taxon>Pseudomonadati</taxon>
        <taxon>Pseudomonadota</taxon>
        <taxon>Gammaproteobacteria</taxon>
        <taxon>Pseudomonadales</taxon>
        <taxon>Pseudomonadaceae</taxon>
        <taxon>Stutzerimonas</taxon>
    </lineage>
</organism>
<dbReference type="Proteomes" id="UP001158500">
    <property type="component" value="Unassembled WGS sequence"/>
</dbReference>
<evidence type="ECO:0000313" key="1">
    <source>
        <dbReference type="EMBL" id="MDH1236527.1"/>
    </source>
</evidence>
<protein>
    <submittedName>
        <fullName evidence="1">Uncharacterized protein</fullName>
    </submittedName>
</protein>
<gene>
    <name evidence="1" type="ORF">N5C32_10800</name>
</gene>